<reference evidence="1 2" key="1">
    <citation type="journal article" date="2011" name="PLoS Pathog.">
        <title>Dynamic evolution of pathogenicity revealed by sequencing and comparative genomics of 19 Pseudomonas syringae isolates.</title>
        <authorList>
            <person name="Baltrus D.A."/>
            <person name="Nishimura M.T."/>
            <person name="Romanchuk A."/>
            <person name="Chang J.H."/>
            <person name="Mukhtar M.S."/>
            <person name="Cherkis K."/>
            <person name="Roach J."/>
            <person name="Grant S.R."/>
            <person name="Jones C.D."/>
            <person name="Dangl J.L."/>
        </authorList>
    </citation>
    <scope>NUCLEOTIDE SEQUENCE [LARGE SCALE GENOMIC DNA]</scope>
    <source>
        <strain evidence="2">race 4</strain>
    </source>
</reference>
<dbReference type="HOGENOM" id="CLU_2391284_0_0_6"/>
<proteinExistence type="predicted"/>
<dbReference type="EMBL" id="ADWY01001839">
    <property type="protein sequence ID" value="EGH17541.1"/>
    <property type="molecule type" value="Genomic_DNA"/>
</dbReference>
<accession>F3CE49</accession>
<organism evidence="1 2">
    <name type="scientific">Pseudomonas savastanoi pv. glycinea str. race 4</name>
    <dbReference type="NCBI Taxonomy" id="875330"/>
    <lineage>
        <taxon>Bacteria</taxon>
        <taxon>Pseudomonadati</taxon>
        <taxon>Pseudomonadota</taxon>
        <taxon>Gammaproteobacteria</taxon>
        <taxon>Pseudomonadales</taxon>
        <taxon>Pseudomonadaceae</taxon>
        <taxon>Pseudomonas</taxon>
    </lineage>
</organism>
<evidence type="ECO:0000313" key="2">
    <source>
        <dbReference type="Proteomes" id="UP000005466"/>
    </source>
</evidence>
<dbReference type="InterPro" id="IPR029058">
    <property type="entry name" value="AB_hydrolase_fold"/>
</dbReference>
<dbReference type="AlphaFoldDB" id="F3CE49"/>
<gene>
    <name evidence="1" type="ORF">Pgy4_31756</name>
</gene>
<protein>
    <submittedName>
        <fullName evidence="1">Uncharacterized protein</fullName>
    </submittedName>
</protein>
<sequence>MLVCLLDSLIAVHAQADDAWSAGYHELSFPDPLDSQPVQAIAFYPSTASEQWSILHGYRVEAGENAPIAMGRFPLLLLSHGNTGTPLALHDLAT</sequence>
<feature type="non-terminal residue" evidence="1">
    <location>
        <position position="94"/>
    </location>
</feature>
<name>F3CE49_PSESG</name>
<evidence type="ECO:0000313" key="1">
    <source>
        <dbReference type="EMBL" id="EGH17541.1"/>
    </source>
</evidence>
<comment type="caution">
    <text evidence="1">The sequence shown here is derived from an EMBL/GenBank/DDBJ whole genome shotgun (WGS) entry which is preliminary data.</text>
</comment>
<dbReference type="Proteomes" id="UP000005466">
    <property type="component" value="Unassembled WGS sequence"/>
</dbReference>
<dbReference type="Gene3D" id="3.40.50.1820">
    <property type="entry name" value="alpha/beta hydrolase"/>
    <property type="match status" value="1"/>
</dbReference>